<sequence>MADVVGGMKRLPEDVVEYTIYPNIPSHIEGDGVKKYLEKQIDAILAHLSRKLLRYIWQHEPFRLRPVVTEDSTPSHLHGSTSFGDNIDDEWFIVSLLYEITREFSGTVVRVNDNDEEFLLIEAAEVLPKWLDPETAENRVYIYNGDLHVIPIPQATEDFEKYPLFTPTPAEAVTCVRDCTCDTRSSQAVQNCINKKLAGLPKKVSESVHRVNCYLPTPLAVLLSEHPGFVAAGVRSFYYRDPLELKACRPMKRFKPDDLVRTRVTMTRCLYAQLVQQQFTPDKLSGWSVVGPANPQFQERDIGVKLAHGFEILCSKCRDEDSRTVNGELVLDSHIRWQQFRRSLQSQGYFRGEIEGSRLYQELLRDAKHFFASQIEDDESFDSENMGQQVLRHIKQLQPKFDEFRRTERTLPASDDDEWMHVTPDQVDELMRSSGGLTGPGTGDTFDLSKVAESMSSFVDHESGIDGAEFPSRSAASAETDDGDGQFEGGGLIHAMQKMFDFPDDKDSSGSDMSEYDWSEESEEDLGSPTKMPSASKTSNVARPRPETNGKWTASSKRQTKTVRFQTSEASSSATTSHTNGKSSPSSLPEPPPLPPRPPSMAAQRPSNLRATSPPSRPSEPPPPRPSSQARTSAGSRPPRRPLAKPNAVVKPRAPPPPPPPKPGEKRDKKLDALMDAMDRELAATEVGKSFERTPKQNKPKRPSKPAAPPGGRASAKTSSRDINDEDDDFRPVNVDLNVVKNTLESFKAQQGLPGPASNILSGLGVRLPRDAAET</sequence>
<feature type="compositionally biased region" description="Acidic residues" evidence="1">
    <location>
        <begin position="514"/>
        <end position="526"/>
    </location>
</feature>
<feature type="compositionally biased region" description="Basic and acidic residues" evidence="1">
    <location>
        <begin position="663"/>
        <end position="695"/>
    </location>
</feature>
<feature type="compositionally biased region" description="Pro residues" evidence="1">
    <location>
        <begin position="615"/>
        <end position="626"/>
    </location>
</feature>
<reference evidence="3" key="1">
    <citation type="submission" date="2025-08" db="UniProtKB">
        <authorList>
            <consortium name="RefSeq"/>
        </authorList>
    </citation>
    <scope>IDENTIFICATION</scope>
</reference>
<feature type="compositionally biased region" description="Pro residues" evidence="1">
    <location>
        <begin position="588"/>
        <end position="599"/>
    </location>
</feature>
<organism evidence="2 3">
    <name type="scientific">Aplysia californica</name>
    <name type="common">California sea hare</name>
    <dbReference type="NCBI Taxonomy" id="6500"/>
    <lineage>
        <taxon>Eukaryota</taxon>
        <taxon>Metazoa</taxon>
        <taxon>Spiralia</taxon>
        <taxon>Lophotrochozoa</taxon>
        <taxon>Mollusca</taxon>
        <taxon>Gastropoda</taxon>
        <taxon>Heterobranchia</taxon>
        <taxon>Euthyneura</taxon>
        <taxon>Tectipleura</taxon>
        <taxon>Aplysiida</taxon>
        <taxon>Aplysioidea</taxon>
        <taxon>Aplysiidae</taxon>
        <taxon>Aplysia</taxon>
    </lineage>
</organism>
<dbReference type="Pfam" id="PF07093">
    <property type="entry name" value="SGT1"/>
    <property type="match status" value="2"/>
</dbReference>
<proteinExistence type="predicted"/>
<dbReference type="Proteomes" id="UP000694888">
    <property type="component" value="Unplaced"/>
</dbReference>
<keyword evidence="2" id="KW-1185">Reference proteome</keyword>
<feature type="compositionally biased region" description="Polar residues" evidence="1">
    <location>
        <begin position="531"/>
        <end position="541"/>
    </location>
</feature>
<dbReference type="GeneID" id="101854767"/>
<dbReference type="InterPro" id="IPR010770">
    <property type="entry name" value="Ecd"/>
</dbReference>
<evidence type="ECO:0000313" key="2">
    <source>
        <dbReference type="Proteomes" id="UP000694888"/>
    </source>
</evidence>
<name>A0ABM0K940_APLCA</name>
<gene>
    <name evidence="3" type="primary">LOC101854767</name>
</gene>
<evidence type="ECO:0000313" key="3">
    <source>
        <dbReference type="RefSeq" id="XP_005111816.1"/>
    </source>
</evidence>
<feature type="compositionally biased region" description="Low complexity" evidence="1">
    <location>
        <begin position="567"/>
        <end position="587"/>
    </location>
</feature>
<dbReference type="PANTHER" id="PTHR13060">
    <property type="entry name" value="SGT1 PROTEIN HSGT1 SUPPRESSOR OF GCR2"/>
    <property type="match status" value="1"/>
</dbReference>
<evidence type="ECO:0000256" key="1">
    <source>
        <dbReference type="SAM" id="MobiDB-lite"/>
    </source>
</evidence>
<dbReference type="PANTHER" id="PTHR13060:SF0">
    <property type="entry name" value="PROTEIN ECDYSONELESS HOMOLOG"/>
    <property type="match status" value="1"/>
</dbReference>
<feature type="compositionally biased region" description="Pro residues" evidence="1">
    <location>
        <begin position="653"/>
        <end position="662"/>
    </location>
</feature>
<feature type="compositionally biased region" description="Polar residues" evidence="1">
    <location>
        <begin position="550"/>
        <end position="566"/>
    </location>
</feature>
<feature type="region of interest" description="Disordered" evidence="1">
    <location>
        <begin position="462"/>
        <end position="731"/>
    </location>
</feature>
<accession>A0ABM0K940</accession>
<protein>
    <submittedName>
        <fullName evidence="3">Protein ecdysoneless homolog</fullName>
    </submittedName>
</protein>
<dbReference type="RefSeq" id="XP_005111816.1">
    <property type="nucleotide sequence ID" value="XM_005111759.3"/>
</dbReference>